<reference evidence="3" key="1">
    <citation type="submission" date="2022-11" db="UniProtKB">
        <authorList>
            <consortium name="WormBaseParasite"/>
        </authorList>
    </citation>
    <scope>IDENTIFICATION</scope>
</reference>
<accession>A0A914I4R1</accession>
<evidence type="ECO:0000313" key="3">
    <source>
        <dbReference type="WBParaSite" id="Gr19_v10_g6596.t1"/>
    </source>
</evidence>
<proteinExistence type="predicted"/>
<dbReference type="WBParaSite" id="Gr19_v10_g6596.t1">
    <property type="protein sequence ID" value="Gr19_v10_g6596.t1"/>
    <property type="gene ID" value="Gr19_v10_g6596"/>
</dbReference>
<dbReference type="Proteomes" id="UP000887572">
    <property type="component" value="Unplaced"/>
</dbReference>
<organism evidence="2 3">
    <name type="scientific">Globodera rostochiensis</name>
    <name type="common">Golden nematode worm</name>
    <name type="synonym">Heterodera rostochiensis</name>
    <dbReference type="NCBI Taxonomy" id="31243"/>
    <lineage>
        <taxon>Eukaryota</taxon>
        <taxon>Metazoa</taxon>
        <taxon>Ecdysozoa</taxon>
        <taxon>Nematoda</taxon>
        <taxon>Chromadorea</taxon>
        <taxon>Rhabditida</taxon>
        <taxon>Tylenchina</taxon>
        <taxon>Tylenchomorpha</taxon>
        <taxon>Tylenchoidea</taxon>
        <taxon>Heteroderidae</taxon>
        <taxon>Heteroderinae</taxon>
        <taxon>Globodera</taxon>
    </lineage>
</organism>
<dbReference type="AlphaFoldDB" id="A0A914I4R1"/>
<evidence type="ECO:0000256" key="1">
    <source>
        <dbReference type="SAM" id="MobiDB-lite"/>
    </source>
</evidence>
<protein>
    <submittedName>
        <fullName evidence="3">Uncharacterized protein</fullName>
    </submittedName>
</protein>
<sequence>MEPSKSQSLSNIGGDQTKDNKHKRSGQIVFRMPNFKEFSEGRGPLEVFSAPVVYINGLPCAMAIKLTWRGLVVPLSNSALFLARKAMKVL</sequence>
<feature type="compositionally biased region" description="Polar residues" evidence="1">
    <location>
        <begin position="1"/>
        <end position="14"/>
    </location>
</feature>
<feature type="region of interest" description="Disordered" evidence="1">
    <location>
        <begin position="1"/>
        <end position="26"/>
    </location>
</feature>
<keyword evidence="2" id="KW-1185">Reference proteome</keyword>
<evidence type="ECO:0000313" key="2">
    <source>
        <dbReference type="Proteomes" id="UP000887572"/>
    </source>
</evidence>
<name>A0A914I4R1_GLORO</name>